<evidence type="ECO:0000256" key="4">
    <source>
        <dbReference type="ARBA" id="ARBA00022801"/>
    </source>
</evidence>
<feature type="active site" evidence="5">
    <location>
        <position position="104"/>
    </location>
</feature>
<reference evidence="10 11" key="1">
    <citation type="submission" date="2021-08" db="EMBL/GenBank/DDBJ databases">
        <title>Draft Genome Sequence of Phanerochaete sordida strain YK-624.</title>
        <authorList>
            <person name="Mori T."/>
            <person name="Dohra H."/>
            <person name="Suzuki T."/>
            <person name="Kawagishi H."/>
            <person name="Hirai H."/>
        </authorList>
    </citation>
    <scope>NUCLEOTIDE SEQUENCE [LARGE SCALE GENOMIC DNA]</scope>
    <source>
        <strain evidence="10 11">YK-624</strain>
    </source>
</reference>
<dbReference type="OrthoDB" id="771136at2759"/>
<proteinExistence type="inferred from homology"/>
<evidence type="ECO:0000256" key="7">
    <source>
        <dbReference type="SAM" id="MobiDB-lite"/>
    </source>
</evidence>
<dbReference type="Pfam" id="PF00026">
    <property type="entry name" value="Asp"/>
    <property type="match status" value="1"/>
</dbReference>
<evidence type="ECO:0000259" key="9">
    <source>
        <dbReference type="PROSITE" id="PS51767"/>
    </source>
</evidence>
<dbReference type="FunFam" id="2.40.70.10:FF:000115">
    <property type="entry name" value="Lysosomal aspartic protease"/>
    <property type="match status" value="1"/>
</dbReference>
<dbReference type="GO" id="GO:0004190">
    <property type="term" value="F:aspartic-type endopeptidase activity"/>
    <property type="evidence" value="ECO:0007669"/>
    <property type="project" value="UniProtKB-KW"/>
</dbReference>
<evidence type="ECO:0000256" key="3">
    <source>
        <dbReference type="ARBA" id="ARBA00022750"/>
    </source>
</evidence>
<evidence type="ECO:0000256" key="6">
    <source>
        <dbReference type="RuleBase" id="RU000454"/>
    </source>
</evidence>
<dbReference type="SUPFAM" id="SSF50630">
    <property type="entry name" value="Acid proteases"/>
    <property type="match status" value="1"/>
</dbReference>
<name>A0A9P3G823_9APHY</name>
<evidence type="ECO:0000256" key="5">
    <source>
        <dbReference type="PIRSR" id="PIRSR601461-1"/>
    </source>
</evidence>
<dbReference type="Proteomes" id="UP000703269">
    <property type="component" value="Unassembled WGS sequence"/>
</dbReference>
<keyword evidence="2 6" id="KW-0645">Protease</keyword>
<protein>
    <submittedName>
        <fullName evidence="10">A1 family peptidase</fullName>
    </submittedName>
</protein>
<feature type="chain" id="PRO_5040454358" evidence="8">
    <location>
        <begin position="19"/>
        <end position="496"/>
    </location>
</feature>
<feature type="active site" evidence="5">
    <location>
        <position position="305"/>
    </location>
</feature>
<evidence type="ECO:0000256" key="8">
    <source>
        <dbReference type="SAM" id="SignalP"/>
    </source>
</evidence>
<dbReference type="EMBL" id="BPQB01000015">
    <property type="protein sequence ID" value="GJE90021.1"/>
    <property type="molecule type" value="Genomic_DNA"/>
</dbReference>
<dbReference type="InterPro" id="IPR033121">
    <property type="entry name" value="PEPTIDASE_A1"/>
</dbReference>
<dbReference type="PANTHER" id="PTHR47966">
    <property type="entry name" value="BETA-SITE APP-CLEAVING ENZYME, ISOFORM A-RELATED"/>
    <property type="match status" value="1"/>
</dbReference>
<comment type="similarity">
    <text evidence="1 6">Belongs to the peptidase A1 family.</text>
</comment>
<dbReference type="InterPro" id="IPR001969">
    <property type="entry name" value="Aspartic_peptidase_AS"/>
</dbReference>
<dbReference type="CDD" id="cd05471">
    <property type="entry name" value="pepsin_like"/>
    <property type="match status" value="1"/>
</dbReference>
<feature type="signal peptide" evidence="8">
    <location>
        <begin position="1"/>
        <end position="18"/>
    </location>
</feature>
<gene>
    <name evidence="10" type="ORF">PsYK624_061420</name>
</gene>
<dbReference type="PRINTS" id="PR00792">
    <property type="entry name" value="PEPSIN"/>
</dbReference>
<sequence length="496" mass="50724">MLPAALLSLLALVTLAVADPLHVPLTRKSTLRRRDRTVDPAQFAKARDRLQVKYGYKPHPSDMLSRKRAGQTVGIPTINSNEDSSYIGPISIGTPAQTFDVVLDTGSSDFWLASSNCRSCGGVPTFNPSSSSSIAQPQTATGGQEVTIRYGSGEVQGTLAQDIVSMGGFTVNPQTFLVVDDLTQGLLDGQTSGILGLAFQALASTRATPFWEALLNNGQFAQPEMSFFLTRFLGVDDATASEPGGFLTLGGTNSSLFTGNIEFLDLAATDSINDATFWLLELSSVTVNGQSVSISTGTAALSAIDTGTTLIGGPTDGVQAVYQAIPNSQALSGQMEGFFAFPCSTSVSVSLSFGGQSWPISTDDMNLGTVGQGLCLGGIFDLGLGSNIGSGGGNPSWVVGDTFLKNVYSVFRADPPSVGFAQLSTAAGGSGTPAPGTGSATFSATGLPIPTGSGTGGSSPTTSPGTSAAHPVSPLSVLGLSLSLVLSLTSALWFAA</sequence>
<dbReference type="GO" id="GO:0006508">
    <property type="term" value="P:proteolysis"/>
    <property type="evidence" value="ECO:0007669"/>
    <property type="project" value="UniProtKB-KW"/>
</dbReference>
<dbReference type="InterPro" id="IPR034164">
    <property type="entry name" value="Pepsin-like_dom"/>
</dbReference>
<feature type="compositionally biased region" description="Low complexity" evidence="7">
    <location>
        <begin position="458"/>
        <end position="470"/>
    </location>
</feature>
<dbReference type="PROSITE" id="PS51767">
    <property type="entry name" value="PEPTIDASE_A1"/>
    <property type="match status" value="1"/>
</dbReference>
<dbReference type="PANTHER" id="PTHR47966:SF6">
    <property type="entry name" value="PEPTIDASE A1 DOMAIN-CONTAINING PROTEIN"/>
    <property type="match status" value="1"/>
</dbReference>
<organism evidence="10 11">
    <name type="scientific">Phanerochaete sordida</name>
    <dbReference type="NCBI Taxonomy" id="48140"/>
    <lineage>
        <taxon>Eukaryota</taxon>
        <taxon>Fungi</taxon>
        <taxon>Dikarya</taxon>
        <taxon>Basidiomycota</taxon>
        <taxon>Agaricomycotina</taxon>
        <taxon>Agaricomycetes</taxon>
        <taxon>Polyporales</taxon>
        <taxon>Phanerochaetaceae</taxon>
        <taxon>Phanerochaete</taxon>
    </lineage>
</organism>
<feature type="domain" description="Peptidase A1" evidence="9">
    <location>
        <begin position="86"/>
        <end position="421"/>
    </location>
</feature>
<keyword evidence="8" id="KW-0732">Signal</keyword>
<dbReference type="Gene3D" id="2.40.70.10">
    <property type="entry name" value="Acid Proteases"/>
    <property type="match status" value="2"/>
</dbReference>
<dbReference type="PROSITE" id="PS00141">
    <property type="entry name" value="ASP_PROTEASE"/>
    <property type="match status" value="1"/>
</dbReference>
<feature type="compositionally biased region" description="Low complexity" evidence="7">
    <location>
        <begin position="429"/>
        <end position="441"/>
    </location>
</feature>
<comment type="caution">
    <text evidence="10">The sequence shown here is derived from an EMBL/GenBank/DDBJ whole genome shotgun (WGS) entry which is preliminary data.</text>
</comment>
<evidence type="ECO:0000256" key="2">
    <source>
        <dbReference type="ARBA" id="ARBA00022670"/>
    </source>
</evidence>
<feature type="region of interest" description="Disordered" evidence="7">
    <location>
        <begin position="429"/>
        <end position="470"/>
    </location>
</feature>
<accession>A0A9P3G823</accession>
<dbReference type="AlphaFoldDB" id="A0A9P3G823"/>
<keyword evidence="4 6" id="KW-0378">Hydrolase</keyword>
<keyword evidence="11" id="KW-1185">Reference proteome</keyword>
<evidence type="ECO:0000313" key="11">
    <source>
        <dbReference type="Proteomes" id="UP000703269"/>
    </source>
</evidence>
<dbReference type="InterPro" id="IPR001461">
    <property type="entry name" value="Aspartic_peptidase_A1"/>
</dbReference>
<dbReference type="InterPro" id="IPR021109">
    <property type="entry name" value="Peptidase_aspartic_dom_sf"/>
</dbReference>
<evidence type="ECO:0000313" key="10">
    <source>
        <dbReference type="EMBL" id="GJE90021.1"/>
    </source>
</evidence>
<keyword evidence="3 6" id="KW-0064">Aspartyl protease</keyword>
<evidence type="ECO:0000256" key="1">
    <source>
        <dbReference type="ARBA" id="ARBA00007447"/>
    </source>
</evidence>